<dbReference type="InParanoid" id="A0A7L4YHX3"/>
<evidence type="ECO:0000256" key="3">
    <source>
        <dbReference type="RuleBase" id="RU000590"/>
    </source>
</evidence>
<dbReference type="Gene3D" id="3.40.350.10">
    <property type="entry name" value="Creatinase/prolidase N-terminal domain"/>
    <property type="match status" value="1"/>
</dbReference>
<evidence type="ECO:0000313" key="7">
    <source>
        <dbReference type="Proteomes" id="UP000463857"/>
    </source>
</evidence>
<dbReference type="InterPro" id="IPR000587">
    <property type="entry name" value="Creatinase_N"/>
</dbReference>
<dbReference type="InterPro" id="IPR036005">
    <property type="entry name" value="Creatinase/aminopeptidase-like"/>
</dbReference>
<protein>
    <submittedName>
        <fullName evidence="6">M24 family metallopeptidase</fullName>
    </submittedName>
</protein>
<dbReference type="FunCoup" id="A0A7L4YHX3">
    <property type="interactions" value="277"/>
</dbReference>
<evidence type="ECO:0000259" key="4">
    <source>
        <dbReference type="Pfam" id="PF00557"/>
    </source>
</evidence>
<dbReference type="PROSITE" id="PS00491">
    <property type="entry name" value="PROLINE_PEPTIDASE"/>
    <property type="match status" value="1"/>
</dbReference>
<evidence type="ECO:0000256" key="1">
    <source>
        <dbReference type="ARBA" id="ARBA00022723"/>
    </source>
</evidence>
<dbReference type="PANTHER" id="PTHR46112">
    <property type="entry name" value="AMINOPEPTIDASE"/>
    <property type="match status" value="1"/>
</dbReference>
<keyword evidence="1 3" id="KW-0479">Metal-binding</keyword>
<feature type="domain" description="Creatinase N-terminal" evidence="5">
    <location>
        <begin position="8"/>
        <end position="133"/>
    </location>
</feature>
<evidence type="ECO:0000313" key="6">
    <source>
        <dbReference type="EMBL" id="QHB99035.1"/>
    </source>
</evidence>
<dbReference type="RefSeq" id="WP_159542116.1">
    <property type="nucleotide sequence ID" value="NZ_CP047156.1"/>
</dbReference>
<sequence>MSAATAARRDALRASLADLGADAALITNLINVRYLTGFTGSNAALVVAADPDKDLFSTDGRYVTQSQEQVPDLPLLVGRASAQAVLQDIAEWAKTLAYETHVVSVDESQALAEIAPSATFVSLQQQVEALRAIKDDAEIELLAQACAIADQALAELIEAGGIAAGRTEAEIGRDLDFRMLALGADEVSFETIVATGPNSAIPHHRPGERVVETGDLVKFDFGATYRGYHSDMTRTFGIGSLADWQREIYELVAASQRAGSDALAVGATGKEIDAVSRGIITDAGYGETFTHGLGHGVGLEIHEAPNLSALSETKLDDRVCVTVEPGVYLPGRGGVRIEDTLVLRGSAAGDSQTDLLTKTTKDLVIL</sequence>
<dbReference type="InterPro" id="IPR050659">
    <property type="entry name" value="Peptidase_M24B"/>
</dbReference>
<comment type="similarity">
    <text evidence="3">Belongs to the peptidase M24B family.</text>
</comment>
<evidence type="ECO:0000259" key="5">
    <source>
        <dbReference type="Pfam" id="PF01321"/>
    </source>
</evidence>
<proteinExistence type="inferred from homology"/>
<dbReference type="GO" id="GO:0016787">
    <property type="term" value="F:hydrolase activity"/>
    <property type="evidence" value="ECO:0007669"/>
    <property type="project" value="UniProtKB-KW"/>
</dbReference>
<dbReference type="SUPFAM" id="SSF55920">
    <property type="entry name" value="Creatinase/aminopeptidase"/>
    <property type="match status" value="1"/>
</dbReference>
<dbReference type="Pfam" id="PF01321">
    <property type="entry name" value="Creatinase_N"/>
    <property type="match status" value="1"/>
</dbReference>
<dbReference type="Pfam" id="PF00557">
    <property type="entry name" value="Peptidase_M24"/>
    <property type="match status" value="1"/>
</dbReference>
<keyword evidence="7" id="KW-1185">Reference proteome</keyword>
<dbReference type="EMBL" id="CP047156">
    <property type="protein sequence ID" value="QHB99035.1"/>
    <property type="molecule type" value="Genomic_DNA"/>
</dbReference>
<dbReference type="CDD" id="cd01092">
    <property type="entry name" value="APP-like"/>
    <property type="match status" value="1"/>
</dbReference>
<dbReference type="GO" id="GO:0046872">
    <property type="term" value="F:metal ion binding"/>
    <property type="evidence" value="ECO:0007669"/>
    <property type="project" value="UniProtKB-KW"/>
</dbReference>
<dbReference type="OrthoDB" id="9806388at2"/>
<reference evidence="6 7" key="1">
    <citation type="journal article" date="2018" name="Int. J. Syst. Evol. Microbiol.">
        <title>Epidermidibacterium keratini gen. nov., sp. nov., a member of the family Sporichthyaceae, isolated from keratin epidermis.</title>
        <authorList>
            <person name="Lee D.G."/>
            <person name="Trujillo M.E."/>
            <person name="Kang S."/>
            <person name="Nam J.J."/>
            <person name="Kim Y.J."/>
        </authorList>
    </citation>
    <scope>NUCLEOTIDE SEQUENCE [LARGE SCALE GENOMIC DNA]</scope>
    <source>
        <strain evidence="6 7">EPI-7</strain>
    </source>
</reference>
<accession>A0A7L4YHX3</accession>
<gene>
    <name evidence="6" type="ORF">EK0264_01110</name>
</gene>
<organism evidence="6 7">
    <name type="scientific">Epidermidibacterium keratini</name>
    <dbReference type="NCBI Taxonomy" id="1891644"/>
    <lineage>
        <taxon>Bacteria</taxon>
        <taxon>Bacillati</taxon>
        <taxon>Actinomycetota</taxon>
        <taxon>Actinomycetes</taxon>
        <taxon>Sporichthyales</taxon>
        <taxon>Sporichthyaceae</taxon>
        <taxon>Epidermidibacterium</taxon>
    </lineage>
</organism>
<keyword evidence="2" id="KW-0378">Hydrolase</keyword>
<dbReference type="KEGG" id="eke:EK0264_01110"/>
<evidence type="ECO:0000256" key="2">
    <source>
        <dbReference type="ARBA" id="ARBA00022801"/>
    </source>
</evidence>
<dbReference type="AlphaFoldDB" id="A0A7L4YHX3"/>
<dbReference type="Proteomes" id="UP000463857">
    <property type="component" value="Chromosome"/>
</dbReference>
<dbReference type="Gene3D" id="3.90.230.10">
    <property type="entry name" value="Creatinase/methionine aminopeptidase superfamily"/>
    <property type="match status" value="1"/>
</dbReference>
<dbReference type="PANTHER" id="PTHR46112:SF8">
    <property type="entry name" value="CYTOPLASMIC PEPTIDASE PEPQ-RELATED"/>
    <property type="match status" value="1"/>
</dbReference>
<dbReference type="InterPro" id="IPR001131">
    <property type="entry name" value="Peptidase_M24B_aminopep-P_CS"/>
</dbReference>
<dbReference type="InterPro" id="IPR029149">
    <property type="entry name" value="Creatin/AminoP/Spt16_N"/>
</dbReference>
<name>A0A7L4YHX3_9ACTN</name>
<feature type="domain" description="Peptidase M24" evidence="4">
    <location>
        <begin position="141"/>
        <end position="343"/>
    </location>
</feature>
<dbReference type="SUPFAM" id="SSF53092">
    <property type="entry name" value="Creatinase/prolidase N-terminal domain"/>
    <property type="match status" value="1"/>
</dbReference>
<dbReference type="InterPro" id="IPR000994">
    <property type="entry name" value="Pept_M24"/>
</dbReference>